<protein>
    <submittedName>
        <fullName evidence="1">Uncharacterized protein</fullName>
    </submittedName>
</protein>
<dbReference type="Proteomes" id="UP000499080">
    <property type="component" value="Unassembled WGS sequence"/>
</dbReference>
<reference evidence="1 2" key="1">
    <citation type="journal article" date="2019" name="Sci. Rep.">
        <title>Orb-weaving spider Araneus ventricosus genome elucidates the spidroin gene catalogue.</title>
        <authorList>
            <person name="Kono N."/>
            <person name="Nakamura H."/>
            <person name="Ohtoshi R."/>
            <person name="Moran D.A.P."/>
            <person name="Shinohara A."/>
            <person name="Yoshida Y."/>
            <person name="Fujiwara M."/>
            <person name="Mori M."/>
            <person name="Tomita M."/>
            <person name="Arakawa K."/>
        </authorList>
    </citation>
    <scope>NUCLEOTIDE SEQUENCE [LARGE SCALE GENOMIC DNA]</scope>
</reference>
<evidence type="ECO:0000313" key="2">
    <source>
        <dbReference type="Proteomes" id="UP000499080"/>
    </source>
</evidence>
<dbReference type="AlphaFoldDB" id="A0A4Y2MZR4"/>
<comment type="caution">
    <text evidence="1">The sequence shown here is derived from an EMBL/GenBank/DDBJ whole genome shotgun (WGS) entry which is preliminary data.</text>
</comment>
<organism evidence="1 2">
    <name type="scientific">Araneus ventricosus</name>
    <name type="common">Orbweaver spider</name>
    <name type="synonym">Epeira ventricosa</name>
    <dbReference type="NCBI Taxonomy" id="182803"/>
    <lineage>
        <taxon>Eukaryota</taxon>
        <taxon>Metazoa</taxon>
        <taxon>Ecdysozoa</taxon>
        <taxon>Arthropoda</taxon>
        <taxon>Chelicerata</taxon>
        <taxon>Arachnida</taxon>
        <taxon>Araneae</taxon>
        <taxon>Araneomorphae</taxon>
        <taxon>Entelegynae</taxon>
        <taxon>Araneoidea</taxon>
        <taxon>Araneidae</taxon>
        <taxon>Araneus</taxon>
    </lineage>
</organism>
<sequence length="194" mass="21485">MDSRSLSPDREVHPSTPLSLNDYPSSSGFFVIKRKEGNFKPVSTILIDKIILSMADEMKSIKKSNDGNILVEIATLNQSSHIVKLEIIGEHEVLGAAHFTLNQSKGIVSEAGLQNDTEEEILNLLKDQNGSGVSRINILKNGQTIPTKHLILTFNIHNLPESAHSLFELTSACLYSQSFVLLQVPKVWSHPDWS</sequence>
<proteinExistence type="predicted"/>
<name>A0A4Y2MZR4_ARAVE</name>
<dbReference type="EMBL" id="BGPR01008039">
    <property type="protein sequence ID" value="GBN31136.1"/>
    <property type="molecule type" value="Genomic_DNA"/>
</dbReference>
<gene>
    <name evidence="1" type="ORF">AVEN_34963_1</name>
</gene>
<accession>A0A4Y2MZR4</accession>
<evidence type="ECO:0000313" key="1">
    <source>
        <dbReference type="EMBL" id="GBN31136.1"/>
    </source>
</evidence>
<keyword evidence="2" id="KW-1185">Reference proteome</keyword>